<dbReference type="SUPFAM" id="SSF52540">
    <property type="entry name" value="P-loop containing nucleoside triphosphate hydrolases"/>
    <property type="match status" value="1"/>
</dbReference>
<protein>
    <submittedName>
        <fullName evidence="1">AAA family ATPase</fullName>
    </submittedName>
</protein>
<gene>
    <name evidence="1" type="ORF">H8R02_05665</name>
</gene>
<dbReference type="Pfam" id="PF13671">
    <property type="entry name" value="AAA_33"/>
    <property type="match status" value="1"/>
</dbReference>
<evidence type="ECO:0000313" key="1">
    <source>
        <dbReference type="EMBL" id="MBC5763928.1"/>
    </source>
</evidence>
<dbReference type="InterPro" id="IPR052732">
    <property type="entry name" value="Cell-binding_unc_protein"/>
</dbReference>
<evidence type="ECO:0000313" key="2">
    <source>
        <dbReference type="Proteomes" id="UP000596827"/>
    </source>
</evidence>
<dbReference type="SUPFAM" id="SSF56112">
    <property type="entry name" value="Protein kinase-like (PK-like)"/>
    <property type="match status" value="1"/>
</dbReference>
<dbReference type="Gene3D" id="3.40.50.300">
    <property type="entry name" value="P-loop containing nucleotide triphosphate hydrolases"/>
    <property type="match status" value="1"/>
</dbReference>
<comment type="caution">
    <text evidence="1">The sequence shown here is derived from an EMBL/GenBank/DDBJ whole genome shotgun (WGS) entry which is preliminary data.</text>
</comment>
<accession>A0A923S1Q2</accession>
<dbReference type="PANTHER" id="PTHR43883:SF1">
    <property type="entry name" value="GLUCONOKINASE"/>
    <property type="match status" value="1"/>
</dbReference>
<sequence>MNARNKQQLVDALARRVGGEWIETPISWVVLGAGEALKLKKPLKLPFLDYSRIGQRQRCCLEEVRINRRTAPGLYLGVSRITGTADAPRVDGAGRALEYAVRMRRFEQAALLGAMARQGRLDTATVDRLAHNVARFHVNAQPVPMTEAWVAASGALRRALAALDGVRDLAGRGEAMAIAAWLDAETVRLMPLWQQRARHGCVRDGHGDLHLDNIVLLDGEPVPFDAIEFDPALRRIDIAEDMAFTFMDLHTRAGPALAWRFLNGWLEWTGDYEALGLLRMAVVYRALVRARVESARGNDALARTYLATALRQMREPVPALYITHGLPGSGKSTAAARLAQTLGAVRVRSDVERKRLFGLWMDESSRDAAKDIYTPKATRQTYERLRTLARGAITAGYPVVIDAAFLKREERSRAREVATEYHVPFHIVECDAPLAVLRERLAARTGDASEATAAVLDKLRRGAEPLAAAEAALVEAPPATLETSS</sequence>
<proteinExistence type="predicted"/>
<dbReference type="RefSeq" id="WP_187080341.1">
    <property type="nucleotide sequence ID" value="NZ_JACORU010000001.1"/>
</dbReference>
<name>A0A923S1Q2_9BURK</name>
<dbReference type="EMBL" id="JACORU010000001">
    <property type="protein sequence ID" value="MBC5763928.1"/>
    <property type="molecule type" value="Genomic_DNA"/>
</dbReference>
<reference evidence="1" key="1">
    <citation type="submission" date="2020-08" db="EMBL/GenBank/DDBJ databases">
        <title>Ramlibacter sp. GTP1 16S ribosomal RNA gene genome sequencing and assembly.</title>
        <authorList>
            <person name="Kang M."/>
        </authorList>
    </citation>
    <scope>NUCLEOTIDE SEQUENCE</scope>
    <source>
        <strain evidence="1">GTP1</strain>
    </source>
</reference>
<organism evidence="1 2">
    <name type="scientific">Ramlibacter albus</name>
    <dbReference type="NCBI Taxonomy" id="2079448"/>
    <lineage>
        <taxon>Bacteria</taxon>
        <taxon>Pseudomonadati</taxon>
        <taxon>Pseudomonadota</taxon>
        <taxon>Betaproteobacteria</taxon>
        <taxon>Burkholderiales</taxon>
        <taxon>Comamonadaceae</taxon>
        <taxon>Ramlibacter</taxon>
    </lineage>
</organism>
<dbReference type="AlphaFoldDB" id="A0A923S1Q2"/>
<dbReference type="Proteomes" id="UP000596827">
    <property type="component" value="Unassembled WGS sequence"/>
</dbReference>
<keyword evidence="2" id="KW-1185">Reference proteome</keyword>
<dbReference type="PANTHER" id="PTHR43883">
    <property type="entry name" value="SLR0207 PROTEIN"/>
    <property type="match status" value="1"/>
</dbReference>
<dbReference type="InterPro" id="IPR011009">
    <property type="entry name" value="Kinase-like_dom_sf"/>
</dbReference>
<dbReference type="InterPro" id="IPR027417">
    <property type="entry name" value="P-loop_NTPase"/>
</dbReference>